<accession>A0A1G2EN36</accession>
<evidence type="ECO:0000313" key="4">
    <source>
        <dbReference type="EMBL" id="OGZ27203.1"/>
    </source>
</evidence>
<dbReference type="InterPro" id="IPR002110">
    <property type="entry name" value="Ankyrin_rpt"/>
</dbReference>
<dbReference type="SUPFAM" id="SSF48403">
    <property type="entry name" value="Ankyrin repeat"/>
    <property type="match status" value="1"/>
</dbReference>
<dbReference type="GO" id="GO:0000976">
    <property type="term" value="F:transcription cis-regulatory region binding"/>
    <property type="evidence" value="ECO:0007669"/>
    <property type="project" value="TreeGrafter"/>
</dbReference>
<evidence type="ECO:0000256" key="1">
    <source>
        <dbReference type="ARBA" id="ARBA00022737"/>
    </source>
</evidence>
<dbReference type="PANTHER" id="PTHR24193">
    <property type="entry name" value="ANKYRIN REPEAT PROTEIN"/>
    <property type="match status" value="1"/>
</dbReference>
<comment type="caution">
    <text evidence="4">The sequence shown here is derived from an EMBL/GenBank/DDBJ whole genome shotgun (WGS) entry which is preliminary data.</text>
</comment>
<dbReference type="Proteomes" id="UP000177740">
    <property type="component" value="Unassembled WGS sequence"/>
</dbReference>
<dbReference type="STRING" id="1801677.A2365_00860"/>
<evidence type="ECO:0000313" key="5">
    <source>
        <dbReference type="Proteomes" id="UP000177740"/>
    </source>
</evidence>
<keyword evidence="2 3" id="KW-0040">ANK repeat</keyword>
<gene>
    <name evidence="4" type="ORF">A2365_00860</name>
</gene>
<sequence length="228" mass="25376">MGSAEDFFNVLECIKRGDAESACNGIFAHPDVASLDKRSRLLWFALEASLSDVVRALILCPGYKTRLDAEWPFNWKPLHLAAAESCCDCVEILLRAGASAEEKDMYGHTPLFIATYRRVVLSRTLKGMMMGGACVDGTLPASLKREIDRLERTLLAGADGIIKLLISYGADPKRMFDGRPLAERVSFFVATVLQELSQCRGAGDKFYWPSIYRSRRRPYYVMPAALPA</sequence>
<evidence type="ECO:0000256" key="2">
    <source>
        <dbReference type="ARBA" id="ARBA00023043"/>
    </source>
</evidence>
<dbReference type="GO" id="GO:0045944">
    <property type="term" value="P:positive regulation of transcription by RNA polymerase II"/>
    <property type="evidence" value="ECO:0007669"/>
    <property type="project" value="TreeGrafter"/>
</dbReference>
<proteinExistence type="predicted"/>
<dbReference type="AlphaFoldDB" id="A0A1G2EN36"/>
<keyword evidence="1" id="KW-0677">Repeat</keyword>
<reference evidence="4 5" key="1">
    <citation type="journal article" date="2016" name="Nat. Commun.">
        <title>Thousands of microbial genomes shed light on interconnected biogeochemical processes in an aquifer system.</title>
        <authorList>
            <person name="Anantharaman K."/>
            <person name="Brown C.T."/>
            <person name="Hug L.A."/>
            <person name="Sharon I."/>
            <person name="Castelle C.J."/>
            <person name="Probst A.J."/>
            <person name="Thomas B.C."/>
            <person name="Singh A."/>
            <person name="Wilkins M.J."/>
            <person name="Karaoz U."/>
            <person name="Brodie E.L."/>
            <person name="Williams K.H."/>
            <person name="Hubbard S.S."/>
            <person name="Banfield J.F."/>
        </authorList>
    </citation>
    <scope>NUCLEOTIDE SEQUENCE [LARGE SCALE GENOMIC DNA]</scope>
</reference>
<name>A0A1G2EN36_9BACT</name>
<dbReference type="Gene3D" id="1.25.40.20">
    <property type="entry name" value="Ankyrin repeat-containing domain"/>
    <property type="match status" value="1"/>
</dbReference>
<dbReference type="EMBL" id="MHMM01000010">
    <property type="protein sequence ID" value="OGZ27203.1"/>
    <property type="molecule type" value="Genomic_DNA"/>
</dbReference>
<dbReference type="Pfam" id="PF12796">
    <property type="entry name" value="Ank_2"/>
    <property type="match status" value="1"/>
</dbReference>
<feature type="repeat" description="ANK" evidence="3">
    <location>
        <begin position="73"/>
        <end position="105"/>
    </location>
</feature>
<dbReference type="PROSITE" id="PS50088">
    <property type="entry name" value="ANK_REPEAT"/>
    <property type="match status" value="1"/>
</dbReference>
<organism evidence="4 5">
    <name type="scientific">Candidatus Nealsonbacteria bacterium RIFOXYB1_FULL_40_15</name>
    <dbReference type="NCBI Taxonomy" id="1801677"/>
    <lineage>
        <taxon>Bacteria</taxon>
        <taxon>Candidatus Nealsoniibacteriota</taxon>
    </lineage>
</organism>
<dbReference type="PANTHER" id="PTHR24193:SF121">
    <property type="entry name" value="ADA2A-CONTAINING COMPLEX COMPONENT 3, ISOFORM D"/>
    <property type="match status" value="1"/>
</dbReference>
<dbReference type="InterPro" id="IPR050663">
    <property type="entry name" value="Ankyrin-SOCS_Box"/>
</dbReference>
<protein>
    <submittedName>
        <fullName evidence="4">Uncharacterized protein</fullName>
    </submittedName>
</protein>
<evidence type="ECO:0000256" key="3">
    <source>
        <dbReference type="PROSITE-ProRule" id="PRU00023"/>
    </source>
</evidence>
<dbReference type="InterPro" id="IPR036770">
    <property type="entry name" value="Ankyrin_rpt-contain_sf"/>
</dbReference>